<sequence>MISIQVDVSSLAEHPKEVSVQVARAFFRELRRHNFTDQQVVRVASELIGCLNTSLEGYKDKVAKEGGGGGLAEGR</sequence>
<comment type="caution">
    <text evidence="1">The sequence shown here is derived from an EMBL/GenBank/DDBJ whole genome shotgun (WGS) entry which is preliminary data.</text>
</comment>
<evidence type="ECO:0000313" key="2">
    <source>
        <dbReference type="Proteomes" id="UP000179034"/>
    </source>
</evidence>
<dbReference type="Proteomes" id="UP000179034">
    <property type="component" value="Unassembled WGS sequence"/>
</dbReference>
<dbReference type="AlphaFoldDB" id="A0A1F5YBX9"/>
<dbReference type="EMBL" id="MFIW01000076">
    <property type="protein sequence ID" value="OGF97599.1"/>
    <property type="molecule type" value="Genomic_DNA"/>
</dbReference>
<gene>
    <name evidence="1" type="ORF">A2Z06_04615</name>
</gene>
<proteinExistence type="predicted"/>
<name>A0A1F5YBX9_9BACT</name>
<protein>
    <submittedName>
        <fullName evidence="1">Uncharacterized protein</fullName>
    </submittedName>
</protein>
<evidence type="ECO:0000313" key="1">
    <source>
        <dbReference type="EMBL" id="OGF97599.1"/>
    </source>
</evidence>
<accession>A0A1F5YBX9</accession>
<reference evidence="1 2" key="1">
    <citation type="journal article" date="2016" name="Nat. Commun.">
        <title>Thousands of microbial genomes shed light on interconnected biogeochemical processes in an aquifer system.</title>
        <authorList>
            <person name="Anantharaman K."/>
            <person name="Brown C.T."/>
            <person name="Hug L.A."/>
            <person name="Sharon I."/>
            <person name="Castelle C.J."/>
            <person name="Probst A.J."/>
            <person name="Thomas B.C."/>
            <person name="Singh A."/>
            <person name="Wilkins M.J."/>
            <person name="Karaoz U."/>
            <person name="Brodie E.L."/>
            <person name="Williams K.H."/>
            <person name="Hubbard S.S."/>
            <person name="Banfield J.F."/>
        </authorList>
    </citation>
    <scope>NUCLEOTIDE SEQUENCE [LARGE SCALE GENOMIC DNA]</scope>
</reference>
<organism evidence="1 2">
    <name type="scientific">Candidatus Glassbacteria bacterium RBG_16_58_8</name>
    <dbReference type="NCBI Taxonomy" id="1817866"/>
    <lineage>
        <taxon>Bacteria</taxon>
        <taxon>Candidatus Glassiibacteriota</taxon>
    </lineage>
</organism>